<feature type="signal peptide" evidence="1">
    <location>
        <begin position="1"/>
        <end position="22"/>
    </location>
</feature>
<reference evidence="2" key="1">
    <citation type="submission" date="2022-12" db="EMBL/GenBank/DDBJ databases">
        <authorList>
            <person name="Petersen C."/>
        </authorList>
    </citation>
    <scope>NUCLEOTIDE SEQUENCE</scope>
    <source>
        <strain evidence="2">IBT 29677</strain>
    </source>
</reference>
<evidence type="ECO:0000313" key="3">
    <source>
        <dbReference type="Proteomes" id="UP001147747"/>
    </source>
</evidence>
<feature type="chain" id="PRO_5040726030" evidence="1">
    <location>
        <begin position="23"/>
        <end position="74"/>
    </location>
</feature>
<keyword evidence="3" id="KW-1185">Reference proteome</keyword>
<sequence length="74" mass="7865">MRCRSACLLGLAGTAVLSSALSLEKRDQPAVIALPFVRDQDSLSKIMKRSKTAGVSSAFGDVDFRSKVAPAVRI</sequence>
<gene>
    <name evidence="2" type="ORF">N7509_003234</name>
</gene>
<proteinExistence type="predicted"/>
<protein>
    <submittedName>
        <fullName evidence="2">Peptidase aspartic catalytic</fullName>
    </submittedName>
</protein>
<keyword evidence="1" id="KW-0732">Signal</keyword>
<dbReference type="EMBL" id="JAPZBU010000005">
    <property type="protein sequence ID" value="KAJ5403363.1"/>
    <property type="molecule type" value="Genomic_DNA"/>
</dbReference>
<dbReference type="RefSeq" id="XP_056490605.1">
    <property type="nucleotide sequence ID" value="XM_056627871.1"/>
</dbReference>
<accession>A0A9X0BB96</accession>
<reference evidence="2" key="2">
    <citation type="journal article" date="2023" name="IMA Fungus">
        <title>Comparative genomic study of the Penicillium genus elucidates a diverse pangenome and 15 lateral gene transfer events.</title>
        <authorList>
            <person name="Petersen C."/>
            <person name="Sorensen T."/>
            <person name="Nielsen M.R."/>
            <person name="Sondergaard T.E."/>
            <person name="Sorensen J.L."/>
            <person name="Fitzpatrick D.A."/>
            <person name="Frisvad J.C."/>
            <person name="Nielsen K.L."/>
        </authorList>
    </citation>
    <scope>NUCLEOTIDE SEQUENCE</scope>
    <source>
        <strain evidence="2">IBT 29677</strain>
    </source>
</reference>
<dbReference type="AlphaFoldDB" id="A0A9X0BB96"/>
<organism evidence="2 3">
    <name type="scientific">Penicillium cosmopolitanum</name>
    <dbReference type="NCBI Taxonomy" id="1131564"/>
    <lineage>
        <taxon>Eukaryota</taxon>
        <taxon>Fungi</taxon>
        <taxon>Dikarya</taxon>
        <taxon>Ascomycota</taxon>
        <taxon>Pezizomycotina</taxon>
        <taxon>Eurotiomycetes</taxon>
        <taxon>Eurotiomycetidae</taxon>
        <taxon>Eurotiales</taxon>
        <taxon>Aspergillaceae</taxon>
        <taxon>Penicillium</taxon>
    </lineage>
</organism>
<evidence type="ECO:0000256" key="1">
    <source>
        <dbReference type="SAM" id="SignalP"/>
    </source>
</evidence>
<comment type="caution">
    <text evidence="2">The sequence shown here is derived from an EMBL/GenBank/DDBJ whole genome shotgun (WGS) entry which is preliminary data.</text>
</comment>
<dbReference type="Proteomes" id="UP001147747">
    <property type="component" value="Unassembled WGS sequence"/>
</dbReference>
<dbReference type="GeneID" id="81366851"/>
<evidence type="ECO:0000313" key="2">
    <source>
        <dbReference type="EMBL" id="KAJ5403363.1"/>
    </source>
</evidence>
<name>A0A9X0BB96_9EURO</name>